<dbReference type="AlphaFoldDB" id="A0A1H9P0E7"/>
<dbReference type="InterPro" id="IPR036388">
    <property type="entry name" value="WH-like_DNA-bd_sf"/>
</dbReference>
<proteinExistence type="predicted"/>
<dbReference type="SUPFAM" id="SSF46785">
    <property type="entry name" value="Winged helix' DNA-binding domain"/>
    <property type="match status" value="1"/>
</dbReference>
<gene>
    <name evidence="1" type="ORF">SAMN04489841_3816</name>
</gene>
<accession>A0A1H9P0E7</accession>
<keyword evidence="2" id="KW-1185">Reference proteome</keyword>
<dbReference type="InterPro" id="IPR036390">
    <property type="entry name" value="WH_DNA-bd_sf"/>
</dbReference>
<reference evidence="2" key="1">
    <citation type="submission" date="2016-10" db="EMBL/GenBank/DDBJ databases">
        <authorList>
            <person name="Varghese N."/>
            <person name="Submissions S."/>
        </authorList>
    </citation>
    <scope>NUCLEOTIDE SEQUENCE [LARGE SCALE GENOMIC DNA]</scope>
    <source>
        <strain evidence="2">DSM 25055</strain>
    </source>
</reference>
<evidence type="ECO:0000313" key="1">
    <source>
        <dbReference type="EMBL" id="SER41658.1"/>
    </source>
</evidence>
<name>A0A1H9P0E7_9EURY</name>
<organism evidence="1 2">
    <name type="scientific">Natrinema salaciae</name>
    <dbReference type="NCBI Taxonomy" id="1186196"/>
    <lineage>
        <taxon>Archaea</taxon>
        <taxon>Methanobacteriati</taxon>
        <taxon>Methanobacteriota</taxon>
        <taxon>Stenosarchaea group</taxon>
        <taxon>Halobacteria</taxon>
        <taxon>Halobacteriales</taxon>
        <taxon>Natrialbaceae</taxon>
        <taxon>Natrinema</taxon>
    </lineage>
</organism>
<dbReference type="Gene3D" id="1.10.10.10">
    <property type="entry name" value="Winged helix-like DNA-binding domain superfamily/Winged helix DNA-binding domain"/>
    <property type="match status" value="1"/>
</dbReference>
<dbReference type="Proteomes" id="UP000199114">
    <property type="component" value="Unassembled WGS sequence"/>
</dbReference>
<dbReference type="STRING" id="1186196.SAMN04489841_3816"/>
<evidence type="ECO:0008006" key="3">
    <source>
        <dbReference type="Google" id="ProtNLM"/>
    </source>
</evidence>
<evidence type="ECO:0000313" key="2">
    <source>
        <dbReference type="Proteomes" id="UP000199114"/>
    </source>
</evidence>
<protein>
    <recommendedName>
        <fullName evidence="3">Winged helix-turn-helix DNA-binding</fullName>
    </recommendedName>
</protein>
<sequence>MHPCNQENSMTHSSDRLYELPPSAKLVFKVLEINGTMTQSQIATKSRLSKRTVRQALDNLRDADTLDERVSLRDARKSLYSIPESRETDTLANASD</sequence>
<dbReference type="EMBL" id="FOFD01000005">
    <property type="protein sequence ID" value="SER41658.1"/>
    <property type="molecule type" value="Genomic_DNA"/>
</dbReference>